<dbReference type="EMBL" id="BARS01043857">
    <property type="protein sequence ID" value="GAG29986.1"/>
    <property type="molecule type" value="Genomic_DNA"/>
</dbReference>
<keyword evidence="5" id="KW-0663">Pyridoxal phosphate</keyword>
<keyword evidence="3" id="KW-0032">Aminotransferase</keyword>
<sequence length="250" mass="27689">WEVGDVTVTAGSGVSLFVSTAGTVNPGEEVVLLEPYFMSYSNLVEYISAREVGVPLDEDEGYRLDIEALSERVTGKTKMIVICNPNNPSGTVFTKEELKGIADVAIDEDLLVLSDEVYCEFVWDGREHTTIASLPGMRERTIISSSFSKTFAMTGWRLGYLIAEKNLTSRIQKIPLGYRTNTFVQIAGVAAMRGSLEPVKAMAEEYDRRRRFMVPRLSEIEGINCHNPEGAFYLFPNIGGLGMGSEEFCE</sequence>
<dbReference type="GO" id="GO:0030170">
    <property type="term" value="F:pyridoxal phosphate binding"/>
    <property type="evidence" value="ECO:0007669"/>
    <property type="project" value="InterPro"/>
</dbReference>
<comment type="caution">
    <text evidence="7">The sequence shown here is derived from an EMBL/GenBank/DDBJ whole genome shotgun (WGS) entry which is preliminary data.</text>
</comment>
<evidence type="ECO:0000256" key="4">
    <source>
        <dbReference type="ARBA" id="ARBA00022679"/>
    </source>
</evidence>
<dbReference type="InterPro" id="IPR004839">
    <property type="entry name" value="Aminotransferase_I/II_large"/>
</dbReference>
<dbReference type="InterPro" id="IPR015421">
    <property type="entry name" value="PyrdxlP-dep_Trfase_major"/>
</dbReference>
<evidence type="ECO:0000256" key="5">
    <source>
        <dbReference type="ARBA" id="ARBA00022898"/>
    </source>
</evidence>
<dbReference type="InterPro" id="IPR050596">
    <property type="entry name" value="AspAT/PAT-like"/>
</dbReference>
<feature type="non-terminal residue" evidence="7">
    <location>
        <position position="250"/>
    </location>
</feature>
<protein>
    <recommendedName>
        <fullName evidence="6">Aminotransferase class I/classII large domain-containing protein</fullName>
    </recommendedName>
</protein>
<evidence type="ECO:0000259" key="6">
    <source>
        <dbReference type="Pfam" id="PF00155"/>
    </source>
</evidence>
<proteinExistence type="inferred from homology"/>
<reference evidence="7" key="1">
    <citation type="journal article" date="2014" name="Front. Microbiol.">
        <title>High frequency of phylogenetically diverse reductive dehalogenase-homologous genes in deep subseafloor sedimentary metagenomes.</title>
        <authorList>
            <person name="Kawai M."/>
            <person name="Futagami T."/>
            <person name="Toyoda A."/>
            <person name="Takaki Y."/>
            <person name="Nishi S."/>
            <person name="Hori S."/>
            <person name="Arai W."/>
            <person name="Tsubouchi T."/>
            <person name="Morono Y."/>
            <person name="Uchiyama I."/>
            <person name="Ito T."/>
            <person name="Fujiyama A."/>
            <person name="Inagaki F."/>
            <person name="Takami H."/>
        </authorList>
    </citation>
    <scope>NUCLEOTIDE SEQUENCE</scope>
    <source>
        <strain evidence="7">Expedition CK06-06</strain>
    </source>
</reference>
<dbReference type="InterPro" id="IPR004838">
    <property type="entry name" value="NHTrfase_class1_PyrdxlP-BS"/>
</dbReference>
<dbReference type="PANTHER" id="PTHR46383">
    <property type="entry name" value="ASPARTATE AMINOTRANSFERASE"/>
    <property type="match status" value="1"/>
</dbReference>
<dbReference type="Gene3D" id="3.90.1150.10">
    <property type="entry name" value="Aspartate Aminotransferase, domain 1"/>
    <property type="match status" value="1"/>
</dbReference>
<evidence type="ECO:0000256" key="2">
    <source>
        <dbReference type="ARBA" id="ARBA00007441"/>
    </source>
</evidence>
<dbReference type="Gene3D" id="3.40.640.10">
    <property type="entry name" value="Type I PLP-dependent aspartate aminotransferase-like (Major domain)"/>
    <property type="match status" value="1"/>
</dbReference>
<dbReference type="Pfam" id="PF00155">
    <property type="entry name" value="Aminotran_1_2"/>
    <property type="match status" value="1"/>
</dbReference>
<organism evidence="7">
    <name type="scientific">marine sediment metagenome</name>
    <dbReference type="NCBI Taxonomy" id="412755"/>
    <lineage>
        <taxon>unclassified sequences</taxon>
        <taxon>metagenomes</taxon>
        <taxon>ecological metagenomes</taxon>
    </lineage>
</organism>
<feature type="non-terminal residue" evidence="7">
    <location>
        <position position="1"/>
    </location>
</feature>
<dbReference type="InterPro" id="IPR015424">
    <property type="entry name" value="PyrdxlP-dep_Trfase"/>
</dbReference>
<dbReference type="SUPFAM" id="SSF53383">
    <property type="entry name" value="PLP-dependent transferases"/>
    <property type="match status" value="1"/>
</dbReference>
<dbReference type="InterPro" id="IPR015422">
    <property type="entry name" value="PyrdxlP-dep_Trfase_small"/>
</dbReference>
<name>X0XZ66_9ZZZZ</name>
<dbReference type="CDD" id="cd00609">
    <property type="entry name" value="AAT_like"/>
    <property type="match status" value="1"/>
</dbReference>
<dbReference type="GO" id="GO:0008483">
    <property type="term" value="F:transaminase activity"/>
    <property type="evidence" value="ECO:0007669"/>
    <property type="project" value="UniProtKB-KW"/>
</dbReference>
<dbReference type="PROSITE" id="PS00105">
    <property type="entry name" value="AA_TRANSFER_CLASS_1"/>
    <property type="match status" value="1"/>
</dbReference>
<dbReference type="GO" id="GO:0006520">
    <property type="term" value="P:amino acid metabolic process"/>
    <property type="evidence" value="ECO:0007669"/>
    <property type="project" value="InterPro"/>
</dbReference>
<evidence type="ECO:0000256" key="3">
    <source>
        <dbReference type="ARBA" id="ARBA00022576"/>
    </source>
</evidence>
<dbReference type="AlphaFoldDB" id="X0XZ66"/>
<evidence type="ECO:0000313" key="7">
    <source>
        <dbReference type="EMBL" id="GAG29986.1"/>
    </source>
</evidence>
<gene>
    <name evidence="7" type="ORF">S01H1_66335</name>
</gene>
<comment type="similarity">
    <text evidence="2">Belongs to the class-I pyridoxal-phosphate-dependent aminotransferase family.</text>
</comment>
<comment type="cofactor">
    <cofactor evidence="1">
        <name>pyridoxal 5'-phosphate</name>
        <dbReference type="ChEBI" id="CHEBI:597326"/>
    </cofactor>
</comment>
<accession>X0XZ66</accession>
<dbReference type="PANTHER" id="PTHR46383:SF1">
    <property type="entry name" value="ASPARTATE AMINOTRANSFERASE"/>
    <property type="match status" value="1"/>
</dbReference>
<keyword evidence="4" id="KW-0808">Transferase</keyword>
<evidence type="ECO:0000256" key="1">
    <source>
        <dbReference type="ARBA" id="ARBA00001933"/>
    </source>
</evidence>
<feature type="domain" description="Aminotransferase class I/classII large" evidence="6">
    <location>
        <begin position="5"/>
        <end position="239"/>
    </location>
</feature>